<accession>A0A0R1QMN1</accession>
<dbReference type="Gene3D" id="2.60.120.260">
    <property type="entry name" value="Galactose-binding domain-like"/>
    <property type="match status" value="2"/>
</dbReference>
<sequence>MAFFIAIVCLSTQVNTVKAADDNQTYTQQFQNTTTTLSGKSVTSSMYFTKMGYWDLKKVTFNFNYQISQLASRQTSDITVSVNGVKFYSFRPKDETGFQTEKITVPLDLVQGSNKLQISGQVLDQDDQNNNYQLAQTPANWLTMGKGSNINFEYSLDEADNTLSSFYDHFTGKDTISYQRSKIATVNNPTADELTASMIALSGQSRVISTDNDQIPVVKYNQVKAAEGSYTMVISKYDKLNSDLKKQIDADKMGNRAVIKTYYANNRHYLTKSADRLEGAGHREADYFVQMPSDKTNADGSRINLHFSYSKNLNFNRSLVTLYVNNTVVGSKKLTAANANSDYVSLKVPKGVALDSSFTVRVAFDLEMKDQATSDNSNTPWAQVEPQSKMIVKSQKSNDLLFTNYPTLFINNETYDHLAVITPKKLNNNDFKTLTNIFNLVGNFSKSNTGNIQFYNKIPSKSVLKNDNVIVVGTPKNNPMVKELNDQLYFKYSKNFTRLVSNEKLSIEDDYGKNIGTAQLLRSPYNDKKGMLVVTGVNTNDTYLASTQINFQKNIQH</sequence>
<dbReference type="PATRIC" id="fig|1423770.3.peg.1805"/>
<keyword evidence="7" id="KW-0808">Transferase</keyword>
<dbReference type="PANTHER" id="PTHR39083:SF1">
    <property type="entry name" value="CYCLIC DI-GMP-BINDING PROTEIN"/>
    <property type="match status" value="1"/>
</dbReference>
<gene>
    <name evidence="7" type="ORF">FD29_GL001758</name>
</gene>
<evidence type="ECO:0000313" key="7">
    <source>
        <dbReference type="EMBL" id="KRL45997.1"/>
    </source>
</evidence>
<dbReference type="GO" id="GO:0006011">
    <property type="term" value="P:UDP-alpha-D-glucose metabolic process"/>
    <property type="evidence" value="ECO:0007669"/>
    <property type="project" value="InterPro"/>
</dbReference>
<evidence type="ECO:0000313" key="8">
    <source>
        <dbReference type="Proteomes" id="UP000050872"/>
    </source>
</evidence>
<evidence type="ECO:0000256" key="2">
    <source>
        <dbReference type="ARBA" id="ARBA00022475"/>
    </source>
</evidence>
<feature type="chain" id="PRO_5006409478" evidence="6">
    <location>
        <begin position="20"/>
        <end position="557"/>
    </location>
</feature>
<name>A0A0R1QMN1_9LACO</name>
<dbReference type="GO" id="GO:0005886">
    <property type="term" value="C:plasma membrane"/>
    <property type="evidence" value="ECO:0007669"/>
    <property type="project" value="UniProtKB-SubCell"/>
</dbReference>
<evidence type="ECO:0000256" key="1">
    <source>
        <dbReference type="ARBA" id="ARBA00004162"/>
    </source>
</evidence>
<dbReference type="PANTHER" id="PTHR39083">
    <property type="entry name" value="CYCLIC DI-GMP-BINDING PROTEIN"/>
    <property type="match status" value="1"/>
</dbReference>
<dbReference type="Pfam" id="PF03170">
    <property type="entry name" value="BcsB"/>
    <property type="match status" value="2"/>
</dbReference>
<keyword evidence="5" id="KW-0472">Membrane</keyword>
<keyword evidence="2" id="KW-1003">Cell membrane</keyword>
<keyword evidence="8" id="KW-1185">Reference proteome</keyword>
<feature type="signal peptide" evidence="6">
    <location>
        <begin position="1"/>
        <end position="19"/>
    </location>
</feature>
<keyword evidence="6" id="KW-0732">Signal</keyword>
<dbReference type="InterPro" id="IPR018513">
    <property type="entry name" value="Cell_synthase_bac"/>
</dbReference>
<reference evidence="7 8" key="1">
    <citation type="journal article" date="2015" name="Genome Announc.">
        <title>Expanding the biotechnology potential of lactobacilli through comparative genomics of 213 strains and associated genera.</title>
        <authorList>
            <person name="Sun Z."/>
            <person name="Harris H.M."/>
            <person name="McCann A."/>
            <person name="Guo C."/>
            <person name="Argimon S."/>
            <person name="Zhang W."/>
            <person name="Yang X."/>
            <person name="Jeffery I.B."/>
            <person name="Cooney J.C."/>
            <person name="Kagawa T.F."/>
            <person name="Liu W."/>
            <person name="Song Y."/>
            <person name="Salvetti E."/>
            <person name="Wrobel A."/>
            <person name="Rasinkangas P."/>
            <person name="Parkhill J."/>
            <person name="Rea M.C."/>
            <person name="O'Sullivan O."/>
            <person name="Ritari J."/>
            <person name="Douillard F.P."/>
            <person name="Paul Ross R."/>
            <person name="Yang R."/>
            <person name="Briner A.E."/>
            <person name="Felis G.E."/>
            <person name="de Vos W.M."/>
            <person name="Barrangou R."/>
            <person name="Klaenhammer T.R."/>
            <person name="Caufield P.W."/>
            <person name="Cui Y."/>
            <person name="Zhang H."/>
            <person name="O'Toole P.W."/>
        </authorList>
    </citation>
    <scope>NUCLEOTIDE SEQUENCE [LARGE SCALE GENOMIC DNA]</scope>
    <source>
        <strain evidence="7 8">DSM 14500</strain>
    </source>
</reference>
<keyword evidence="3" id="KW-0812">Transmembrane</keyword>
<dbReference type="GO" id="GO:0016740">
    <property type="term" value="F:transferase activity"/>
    <property type="evidence" value="ECO:0007669"/>
    <property type="project" value="UniProtKB-KW"/>
</dbReference>
<dbReference type="Proteomes" id="UP000050872">
    <property type="component" value="Unassembled WGS sequence"/>
</dbReference>
<keyword evidence="4" id="KW-1133">Transmembrane helix</keyword>
<evidence type="ECO:0000256" key="3">
    <source>
        <dbReference type="ARBA" id="ARBA00022692"/>
    </source>
</evidence>
<comment type="caution">
    <text evidence="7">The sequence shown here is derived from an EMBL/GenBank/DDBJ whole genome shotgun (WGS) entry which is preliminary data.</text>
</comment>
<dbReference type="AlphaFoldDB" id="A0A0R1QMN1"/>
<dbReference type="STRING" id="1423770.FD29_GL001758"/>
<comment type="subcellular location">
    <subcellularLocation>
        <location evidence="1">Cell membrane</location>
        <topology evidence="1">Single-pass membrane protein</topology>
    </subcellularLocation>
</comment>
<evidence type="ECO:0000256" key="5">
    <source>
        <dbReference type="ARBA" id="ARBA00023136"/>
    </source>
</evidence>
<protein>
    <submittedName>
        <fullName evidence="7">Glycosyl transferase</fullName>
    </submittedName>
</protein>
<proteinExistence type="predicted"/>
<organism evidence="7 8">
    <name type="scientific">Companilactobacillus mindensis DSM 14500</name>
    <dbReference type="NCBI Taxonomy" id="1423770"/>
    <lineage>
        <taxon>Bacteria</taxon>
        <taxon>Bacillati</taxon>
        <taxon>Bacillota</taxon>
        <taxon>Bacilli</taxon>
        <taxon>Lactobacillales</taxon>
        <taxon>Lactobacillaceae</taxon>
        <taxon>Companilactobacillus</taxon>
    </lineage>
</organism>
<dbReference type="EMBL" id="AZEZ01000003">
    <property type="protein sequence ID" value="KRL45997.1"/>
    <property type="molecule type" value="Genomic_DNA"/>
</dbReference>
<evidence type="ECO:0000256" key="4">
    <source>
        <dbReference type="ARBA" id="ARBA00022989"/>
    </source>
</evidence>
<evidence type="ECO:0000256" key="6">
    <source>
        <dbReference type="SAM" id="SignalP"/>
    </source>
</evidence>